<evidence type="ECO:0000256" key="1">
    <source>
        <dbReference type="SAM" id="Coils"/>
    </source>
</evidence>
<evidence type="ECO:0000256" key="2">
    <source>
        <dbReference type="SAM" id="MobiDB-lite"/>
    </source>
</evidence>
<feature type="compositionally biased region" description="Gly residues" evidence="2">
    <location>
        <begin position="398"/>
        <end position="408"/>
    </location>
</feature>
<feature type="region of interest" description="Disordered" evidence="2">
    <location>
        <begin position="395"/>
        <end position="460"/>
    </location>
</feature>
<accession>D8LMU5</accession>
<keyword evidence="4" id="KW-1185">Reference proteome</keyword>
<dbReference type="AlphaFoldDB" id="D8LMU5"/>
<organism evidence="3 4">
    <name type="scientific">Ectocarpus siliculosus</name>
    <name type="common">Brown alga</name>
    <name type="synonym">Conferva siliculosa</name>
    <dbReference type="NCBI Taxonomy" id="2880"/>
    <lineage>
        <taxon>Eukaryota</taxon>
        <taxon>Sar</taxon>
        <taxon>Stramenopiles</taxon>
        <taxon>Ochrophyta</taxon>
        <taxon>PX clade</taxon>
        <taxon>Phaeophyceae</taxon>
        <taxon>Ectocarpales</taxon>
        <taxon>Ectocarpaceae</taxon>
        <taxon>Ectocarpus</taxon>
    </lineage>
</organism>
<dbReference type="Proteomes" id="UP000002630">
    <property type="component" value="Linkage Group LG15"/>
</dbReference>
<dbReference type="EMBL" id="FN649740">
    <property type="protein sequence ID" value="CBN74746.1"/>
    <property type="molecule type" value="Genomic_DNA"/>
</dbReference>
<feature type="compositionally biased region" description="Basic and acidic residues" evidence="2">
    <location>
        <begin position="432"/>
        <end position="443"/>
    </location>
</feature>
<keyword evidence="1" id="KW-0175">Coiled coil</keyword>
<feature type="compositionally biased region" description="Basic and acidic residues" evidence="2">
    <location>
        <begin position="10"/>
        <end position="22"/>
    </location>
</feature>
<feature type="coiled-coil region" evidence="1">
    <location>
        <begin position="211"/>
        <end position="245"/>
    </location>
</feature>
<name>D8LMU5_ECTSI</name>
<dbReference type="EMBL" id="FN648608">
    <property type="protein sequence ID" value="CBN74746.1"/>
    <property type="molecule type" value="Genomic_DNA"/>
</dbReference>
<evidence type="ECO:0000313" key="3">
    <source>
        <dbReference type="EMBL" id="CBN74746.1"/>
    </source>
</evidence>
<reference evidence="3 4" key="1">
    <citation type="journal article" date="2010" name="Nature">
        <title>The Ectocarpus genome and the independent evolution of multicellularity in brown algae.</title>
        <authorList>
            <person name="Cock J.M."/>
            <person name="Sterck L."/>
            <person name="Rouze P."/>
            <person name="Scornet D."/>
            <person name="Allen A.E."/>
            <person name="Amoutzias G."/>
            <person name="Anthouard V."/>
            <person name="Artiguenave F."/>
            <person name="Aury J.M."/>
            <person name="Badger J.H."/>
            <person name="Beszteri B."/>
            <person name="Billiau K."/>
            <person name="Bonnet E."/>
            <person name="Bothwell J.H."/>
            <person name="Bowler C."/>
            <person name="Boyen C."/>
            <person name="Brownlee C."/>
            <person name="Carrano C.J."/>
            <person name="Charrier B."/>
            <person name="Cho G.Y."/>
            <person name="Coelho S.M."/>
            <person name="Collen J."/>
            <person name="Corre E."/>
            <person name="Da Silva C."/>
            <person name="Delage L."/>
            <person name="Delaroque N."/>
            <person name="Dittami S.M."/>
            <person name="Doulbeau S."/>
            <person name="Elias M."/>
            <person name="Farnham G."/>
            <person name="Gachon C.M."/>
            <person name="Gschloessl B."/>
            <person name="Heesch S."/>
            <person name="Jabbari K."/>
            <person name="Jubin C."/>
            <person name="Kawai H."/>
            <person name="Kimura K."/>
            <person name="Kloareg B."/>
            <person name="Kupper F.C."/>
            <person name="Lang D."/>
            <person name="Le Bail A."/>
            <person name="Leblanc C."/>
            <person name="Lerouge P."/>
            <person name="Lohr M."/>
            <person name="Lopez P.J."/>
            <person name="Martens C."/>
            <person name="Maumus F."/>
            <person name="Michel G."/>
            <person name="Miranda-Saavedra D."/>
            <person name="Morales J."/>
            <person name="Moreau H."/>
            <person name="Motomura T."/>
            <person name="Nagasato C."/>
            <person name="Napoli C.A."/>
            <person name="Nelson D.R."/>
            <person name="Nyvall-Collen P."/>
            <person name="Peters A.F."/>
            <person name="Pommier C."/>
            <person name="Potin P."/>
            <person name="Poulain J."/>
            <person name="Quesneville H."/>
            <person name="Read B."/>
            <person name="Rensing S.A."/>
            <person name="Ritter A."/>
            <person name="Rousvoal S."/>
            <person name="Samanta M."/>
            <person name="Samson G."/>
            <person name="Schroeder D.C."/>
            <person name="Segurens B."/>
            <person name="Strittmatter M."/>
            <person name="Tonon T."/>
            <person name="Tregear J.W."/>
            <person name="Valentin K."/>
            <person name="von Dassow P."/>
            <person name="Yamagishi T."/>
            <person name="Van de Peer Y."/>
            <person name="Wincker P."/>
        </authorList>
    </citation>
    <scope>NUCLEOTIDE SEQUENCE [LARGE SCALE GENOMIC DNA]</scope>
    <source>
        <strain evidence="4">Ec32 / CCAP1310/4</strain>
    </source>
</reference>
<gene>
    <name evidence="3" type="ORF">Esi_0041_0080</name>
</gene>
<dbReference type="InParanoid" id="D8LMU5"/>
<dbReference type="OrthoDB" id="10666141at2759"/>
<feature type="region of interest" description="Disordered" evidence="2">
    <location>
        <begin position="1"/>
        <end position="25"/>
    </location>
</feature>
<proteinExistence type="predicted"/>
<sequence length="460" mass="44713">MGGEGGAEGGGRKDPRGSEYRRAGARAAGGGGAVAARAAEAAAAAAAEAAAAAASVASDEGSAVPEIREMYHLDAPSLRQFEEAAAAATRALEALLVGVTGGDGGDGCGGGGGRAPAACASAGRLPLPATVGVGSLLLPVARGGCSGGEAGTVKAIAEVRDTFSGLVVAAAALGVAVPCSPEGAGAASDSSSAPCLRLLRGVKPAGGTEGARRLEALARRLGNERAALERAAAEAAAEAREWRAAAGRQASAVLSLGQGLRAAWDAYVRQASSMSRVLSAVLTASKNLLASPESAPISRGAAGPLAAALLQTLALLQPELEGAAAGATNTAHKAEKKVSRLWWEFQEACFGCGTVGVPDGGGPEGGLELDDAGGSARGVRGFAEREEELLRVPVTRRAGGGGGGGGGGGRRRRVGGGIVAKGSATAAVTSEGGKEGEVQHGGDGDAAVGSVETGRAPWVD</sequence>
<protein>
    <submittedName>
        <fullName evidence="3">Uncharacterized protein</fullName>
    </submittedName>
</protein>
<evidence type="ECO:0000313" key="4">
    <source>
        <dbReference type="Proteomes" id="UP000002630"/>
    </source>
</evidence>